<evidence type="ECO:0000313" key="2">
    <source>
        <dbReference type="EMBL" id="ALO49022.1"/>
    </source>
</evidence>
<evidence type="ECO:0000313" key="3">
    <source>
        <dbReference type="Proteomes" id="UP000056252"/>
    </source>
</evidence>
<dbReference type="AlphaFoldDB" id="A0A0S2KLN6"/>
<feature type="signal peptide" evidence="1">
    <location>
        <begin position="1"/>
        <end position="26"/>
    </location>
</feature>
<evidence type="ECO:0000256" key="1">
    <source>
        <dbReference type="SAM" id="SignalP"/>
    </source>
</evidence>
<dbReference type="STRING" id="76123.AS203_07960"/>
<feature type="chain" id="PRO_5006601923" description="Fibrobacter succinogenes major paralogous domain-containing protein" evidence="1">
    <location>
        <begin position="27"/>
        <end position="534"/>
    </location>
</feature>
<dbReference type="PROSITE" id="PS51257">
    <property type="entry name" value="PROKAR_LIPOPROTEIN"/>
    <property type="match status" value="1"/>
</dbReference>
<keyword evidence="1" id="KW-0732">Signal</keyword>
<keyword evidence="3" id="KW-1185">Reference proteome</keyword>
<accession>A0A0S2KLN6</accession>
<reference evidence="3" key="1">
    <citation type="submission" date="2015-11" db="EMBL/GenBank/DDBJ databases">
        <authorList>
            <person name="Holder M.E."/>
            <person name="Ajami N.J."/>
            <person name="Petrosino J.F."/>
        </authorList>
    </citation>
    <scope>NUCLEOTIDE SEQUENCE [LARGE SCALE GENOMIC DNA]</scope>
    <source>
        <strain evidence="3">F0113</strain>
    </source>
</reference>
<name>A0A0S2KLN6_9BACT</name>
<dbReference type="RefSeq" id="WP_060544359.1">
    <property type="nucleotide sequence ID" value="NZ_CP013195.1"/>
</dbReference>
<organism evidence="2 3">
    <name type="scientific">Hoylesella enoeca</name>
    <dbReference type="NCBI Taxonomy" id="76123"/>
    <lineage>
        <taxon>Bacteria</taxon>
        <taxon>Pseudomonadati</taxon>
        <taxon>Bacteroidota</taxon>
        <taxon>Bacteroidia</taxon>
        <taxon>Bacteroidales</taxon>
        <taxon>Prevotellaceae</taxon>
        <taxon>Hoylesella</taxon>
    </lineage>
</organism>
<gene>
    <name evidence="2" type="ORF">AS203_07960</name>
</gene>
<protein>
    <recommendedName>
        <fullName evidence="4">Fibrobacter succinogenes major paralogous domain-containing protein</fullName>
    </recommendedName>
</protein>
<sequence length="534" mass="58619">MKTNIFYTLALGALLGLASCADNDMAQHNPGGNADTNDDGLTTFIAEKPTDTRTSMNYANGAFFWEAGDYIYVQDDDGTWQKSSNAPTAKTASFEFKVPGKFTGNTYTVYYPGKGKTNNKVTIAAAQTQTEPDDTKHFGTSGDCGIGTAVKSGVNFNFTIKHEPTILVFNLTAGNAAFKKCHLTRIEVTATDNITGKYTLTTGGLAESIGAKQIILTTKGAPSSPTEKGFALSSNNRSYMIIRPGMHTLKVRFWLKDYSTGIEGTVTKSYPAFTYAPNTYYNMPTSSSGGGFDSRSGASGNNYYMWDAKENYWYGYEWNHPNHNNQLQPTDNGGCPNYSPQPGDANRYANTTKFFAGVGEGSTPLFNPAYTNHVPNANEMSWYQEKGDPHWDANELWATMGKLHKGGMWFKKRTNIPGFNSNVCANNSTDMRSTFRSVTTHPSHTPLTVAEQTGYFFLPPTGYYKEGYLSVGFSDLGITGFYWSSSACPLDLEESTVLIFSSTEVKVYRSRRNFGYVAAPFRTSSSTGEGPFFE</sequence>
<evidence type="ECO:0008006" key="4">
    <source>
        <dbReference type="Google" id="ProtNLM"/>
    </source>
</evidence>
<dbReference type="EMBL" id="CP013195">
    <property type="protein sequence ID" value="ALO49022.1"/>
    <property type="molecule type" value="Genomic_DNA"/>
</dbReference>
<proteinExistence type="predicted"/>
<dbReference type="OrthoDB" id="1081166at2"/>
<dbReference type="KEGG" id="peo:AS203_07960"/>
<dbReference type="Proteomes" id="UP000056252">
    <property type="component" value="Chromosome"/>
</dbReference>